<keyword evidence="6" id="KW-0446">Lipid-binding</keyword>
<name>A0AAV7ZUA2_9EUKA</name>
<dbReference type="GO" id="GO:0032865">
    <property type="term" value="C:ERMES complex"/>
    <property type="evidence" value="ECO:0007669"/>
    <property type="project" value="InterPro"/>
</dbReference>
<comment type="subcellular location">
    <subcellularLocation>
        <location evidence="1">Membrane</location>
    </subcellularLocation>
</comment>
<feature type="domain" description="SMP-LTD" evidence="10">
    <location>
        <begin position="1"/>
        <end position="342"/>
    </location>
</feature>
<evidence type="ECO:0000256" key="2">
    <source>
        <dbReference type="ARBA" id="ARBA00022448"/>
    </source>
</evidence>
<protein>
    <submittedName>
        <fullName evidence="11">Distribution and morphology protein</fullName>
    </submittedName>
</protein>
<dbReference type="GO" id="GO:0008289">
    <property type="term" value="F:lipid binding"/>
    <property type="evidence" value="ECO:0007669"/>
    <property type="project" value="UniProtKB-KW"/>
</dbReference>
<gene>
    <name evidence="11" type="ORF">M0812_10600</name>
</gene>
<dbReference type="Pfam" id="PF26544">
    <property type="entry name" value="Mdm12"/>
    <property type="match status" value="1"/>
</dbReference>
<evidence type="ECO:0000313" key="12">
    <source>
        <dbReference type="Proteomes" id="UP001146793"/>
    </source>
</evidence>
<reference evidence="11" key="1">
    <citation type="submission" date="2022-08" db="EMBL/GenBank/DDBJ databases">
        <title>Novel sulphate-reducing endosymbionts in the free-living metamonad Anaeramoeba.</title>
        <authorList>
            <person name="Jerlstrom-Hultqvist J."/>
            <person name="Cepicka I."/>
            <person name="Gallot-Lavallee L."/>
            <person name="Salas-Leiva D."/>
            <person name="Curtis B.A."/>
            <person name="Zahonova K."/>
            <person name="Pipaliya S."/>
            <person name="Dacks J."/>
            <person name="Roger A.J."/>
        </authorList>
    </citation>
    <scope>NUCLEOTIDE SEQUENCE</scope>
    <source>
        <strain evidence="11">Busselton2</strain>
    </source>
</reference>
<dbReference type="InterPro" id="IPR031468">
    <property type="entry name" value="SMP_LBD"/>
</dbReference>
<feature type="compositionally biased region" description="Polar residues" evidence="9">
    <location>
        <begin position="198"/>
        <end position="209"/>
    </location>
</feature>
<feature type="region of interest" description="Disordered" evidence="9">
    <location>
        <begin position="97"/>
        <end position="121"/>
    </location>
</feature>
<feature type="compositionally biased region" description="Basic and acidic residues" evidence="9">
    <location>
        <begin position="102"/>
        <end position="116"/>
    </location>
</feature>
<evidence type="ECO:0000256" key="5">
    <source>
        <dbReference type="ARBA" id="ARBA00023055"/>
    </source>
</evidence>
<proteinExistence type="predicted"/>
<evidence type="ECO:0000256" key="1">
    <source>
        <dbReference type="ARBA" id="ARBA00004370"/>
    </source>
</evidence>
<dbReference type="PROSITE" id="PS51847">
    <property type="entry name" value="SMP"/>
    <property type="match status" value="1"/>
</dbReference>
<dbReference type="AlphaFoldDB" id="A0AAV7ZUA2"/>
<evidence type="ECO:0000256" key="6">
    <source>
        <dbReference type="ARBA" id="ARBA00023121"/>
    </source>
</evidence>
<dbReference type="GO" id="GO:1990456">
    <property type="term" value="P:mitochondrion-endoplasmic reticulum membrane tethering"/>
    <property type="evidence" value="ECO:0007669"/>
    <property type="project" value="TreeGrafter"/>
</dbReference>
<keyword evidence="8" id="KW-0472">Membrane</keyword>
<keyword evidence="5" id="KW-0445">Lipid transport</keyword>
<evidence type="ECO:0000313" key="11">
    <source>
        <dbReference type="EMBL" id="KAJ3444739.1"/>
    </source>
</evidence>
<dbReference type="InterPro" id="IPR019411">
    <property type="entry name" value="MMM1_dom"/>
</dbReference>
<keyword evidence="7" id="KW-0496">Mitochondrion</keyword>
<dbReference type="Proteomes" id="UP001146793">
    <property type="component" value="Unassembled WGS sequence"/>
</dbReference>
<keyword evidence="3" id="KW-1000">Mitochondrion outer membrane</keyword>
<dbReference type="PANTHER" id="PTHR28204">
    <property type="entry name" value="MITOCHONDRIAL DISTRIBUTION AND MORPHOLOGY PROTEIN 12"/>
    <property type="match status" value="1"/>
</dbReference>
<keyword evidence="4" id="KW-0256">Endoplasmic reticulum</keyword>
<sequence>MSFKVNWDLLNNTNQAQRLENFLNNTFENSPRPDFIGPISISNVSFGNVPPKIRVFQISQPSQELMKQVNKQMNPKQKPILQGDLIKNKLLNELVTLGGSPKKKEKEKGKEKEKEKIKRKVYSKTTPKKLAFQQLALEKKKMSPIQKKMQQRLSQKSTLEKDLENGLTSLFDFSPQKRRALKKKTTNMNTKSKTLNKPMTSSTTKTQSPPLKKNPKNWIPDINIEVYVDLHQIIHFTLETEFVLNIPRPRFVVLPVRIQFTGIKIHGKINLVLHNGRIAIFMDATNESGKKIDFPIEFQFKTEIGERGKESLNDLSDVEQFILQTMKNLVKERFIYPKMIVI</sequence>
<dbReference type="PANTHER" id="PTHR28204:SF1">
    <property type="entry name" value="MITOCHONDRIAL DISTRIBUTION AND MORPHOLOGY PROTEIN 12"/>
    <property type="match status" value="1"/>
</dbReference>
<evidence type="ECO:0000256" key="8">
    <source>
        <dbReference type="ARBA" id="ARBA00023136"/>
    </source>
</evidence>
<dbReference type="InterPro" id="IPR027532">
    <property type="entry name" value="Mdm12"/>
</dbReference>
<comment type="caution">
    <text evidence="11">The sequence shown here is derived from an EMBL/GenBank/DDBJ whole genome shotgun (WGS) entry which is preliminary data.</text>
</comment>
<evidence type="ECO:0000256" key="3">
    <source>
        <dbReference type="ARBA" id="ARBA00022787"/>
    </source>
</evidence>
<dbReference type="GO" id="GO:0007005">
    <property type="term" value="P:mitochondrion organization"/>
    <property type="evidence" value="ECO:0007669"/>
    <property type="project" value="InterPro"/>
</dbReference>
<organism evidence="11 12">
    <name type="scientific">Anaeramoeba flamelloides</name>
    <dbReference type="NCBI Taxonomy" id="1746091"/>
    <lineage>
        <taxon>Eukaryota</taxon>
        <taxon>Metamonada</taxon>
        <taxon>Anaeramoebidae</taxon>
        <taxon>Anaeramoeba</taxon>
    </lineage>
</organism>
<evidence type="ECO:0000256" key="7">
    <source>
        <dbReference type="ARBA" id="ARBA00023128"/>
    </source>
</evidence>
<accession>A0AAV7ZUA2</accession>
<dbReference type="Pfam" id="PF10296">
    <property type="entry name" value="MMM1"/>
    <property type="match status" value="1"/>
</dbReference>
<evidence type="ECO:0000256" key="9">
    <source>
        <dbReference type="SAM" id="MobiDB-lite"/>
    </source>
</evidence>
<feature type="region of interest" description="Disordered" evidence="9">
    <location>
        <begin position="181"/>
        <end position="214"/>
    </location>
</feature>
<keyword evidence="2" id="KW-0813">Transport</keyword>
<dbReference type="EMBL" id="JANTQA010000023">
    <property type="protein sequence ID" value="KAJ3444739.1"/>
    <property type="molecule type" value="Genomic_DNA"/>
</dbReference>
<evidence type="ECO:0000259" key="10">
    <source>
        <dbReference type="PROSITE" id="PS51847"/>
    </source>
</evidence>
<dbReference type="GO" id="GO:0015914">
    <property type="term" value="P:phospholipid transport"/>
    <property type="evidence" value="ECO:0007669"/>
    <property type="project" value="TreeGrafter"/>
</dbReference>
<feature type="compositionally biased region" description="Low complexity" evidence="9">
    <location>
        <begin position="186"/>
        <end position="197"/>
    </location>
</feature>
<evidence type="ECO:0000256" key="4">
    <source>
        <dbReference type="ARBA" id="ARBA00022824"/>
    </source>
</evidence>